<keyword evidence="1" id="KW-0732">Signal</keyword>
<evidence type="ECO:0000256" key="1">
    <source>
        <dbReference type="SAM" id="SignalP"/>
    </source>
</evidence>
<dbReference type="AlphaFoldDB" id="A0A934RMK1"/>
<comment type="caution">
    <text evidence="2">The sequence shown here is derived from an EMBL/GenBank/DDBJ whole genome shotgun (WGS) entry which is preliminary data.</text>
</comment>
<sequence length="247" mass="27762">MKHLFLSLLCAAPLALVPGLSAQDDEVTPEDLVAQWLKTERLIAQEAADWKAEQAHTAQLLALYEDELALLDEELAQAGKNAPTVDEEAENLKARIAASEQARREAIQFLARLQPRVVALFARFPQPLQKQLEDDAFILEREVNNETLDETMRAIVKILQEAGRFNRSYVFEEHLISLKGEDLRAKVMYLGLSRGFFLAGKRAGSATPGDEGWVFRENDKLANTLEKAFLIQEKQVPSALIELPLQR</sequence>
<dbReference type="Pfam" id="PF11932">
    <property type="entry name" value="DUF3450"/>
    <property type="match status" value="1"/>
</dbReference>
<name>A0A934RMK1_9BACT</name>
<feature type="chain" id="PRO_5037367339" evidence="1">
    <location>
        <begin position="23"/>
        <end position="247"/>
    </location>
</feature>
<evidence type="ECO:0000313" key="2">
    <source>
        <dbReference type="EMBL" id="MBK1834149.1"/>
    </source>
</evidence>
<dbReference type="EMBL" id="JAENIO010000018">
    <property type="protein sequence ID" value="MBK1834149.1"/>
    <property type="molecule type" value="Genomic_DNA"/>
</dbReference>
<organism evidence="2 3">
    <name type="scientific">Roseibacillus ishigakijimensis</name>
    <dbReference type="NCBI Taxonomy" id="454146"/>
    <lineage>
        <taxon>Bacteria</taxon>
        <taxon>Pseudomonadati</taxon>
        <taxon>Verrucomicrobiota</taxon>
        <taxon>Verrucomicrobiia</taxon>
        <taxon>Verrucomicrobiales</taxon>
        <taxon>Verrucomicrobiaceae</taxon>
        <taxon>Roseibacillus</taxon>
    </lineage>
</organism>
<dbReference type="InterPro" id="IPR016866">
    <property type="entry name" value="UCP028069"/>
</dbReference>
<dbReference type="RefSeq" id="WP_200391583.1">
    <property type="nucleotide sequence ID" value="NZ_JAENIO010000018.1"/>
</dbReference>
<feature type="signal peptide" evidence="1">
    <location>
        <begin position="1"/>
        <end position="22"/>
    </location>
</feature>
<gene>
    <name evidence="2" type="ORF">JIN78_08755</name>
</gene>
<proteinExistence type="predicted"/>
<evidence type="ECO:0000313" key="3">
    <source>
        <dbReference type="Proteomes" id="UP000604083"/>
    </source>
</evidence>
<keyword evidence="3" id="KW-1185">Reference proteome</keyword>
<protein>
    <submittedName>
        <fullName evidence="2">DUF3450 family protein</fullName>
    </submittedName>
</protein>
<dbReference type="Proteomes" id="UP000604083">
    <property type="component" value="Unassembled WGS sequence"/>
</dbReference>
<reference evidence="2" key="1">
    <citation type="submission" date="2021-01" db="EMBL/GenBank/DDBJ databases">
        <title>Modified the classification status of verrucomicrobia.</title>
        <authorList>
            <person name="Feng X."/>
        </authorList>
    </citation>
    <scope>NUCLEOTIDE SEQUENCE</scope>
    <source>
        <strain evidence="2">KCTC 12986</strain>
    </source>
</reference>
<accession>A0A934RMK1</accession>